<dbReference type="PANTHER" id="PTHR30406">
    <property type="entry name" value="SULFATE TRANSPORT SYSTEM PERMEASE PROTEIN"/>
    <property type="match status" value="1"/>
</dbReference>
<organism evidence="11 12">
    <name type="scientific">Svornostia abyssi</name>
    <dbReference type="NCBI Taxonomy" id="2898438"/>
    <lineage>
        <taxon>Bacteria</taxon>
        <taxon>Bacillati</taxon>
        <taxon>Actinomycetota</taxon>
        <taxon>Thermoleophilia</taxon>
        <taxon>Solirubrobacterales</taxon>
        <taxon>Baekduiaceae</taxon>
        <taxon>Svornostia</taxon>
    </lineage>
</organism>
<feature type="domain" description="ABC transmembrane type-1" evidence="10">
    <location>
        <begin position="67"/>
        <end position="274"/>
    </location>
</feature>
<keyword evidence="6" id="KW-0764">Sulfate transport</keyword>
<dbReference type="PANTHER" id="PTHR30406:SF1">
    <property type="entry name" value="SULFATE TRANSPORT SYSTEM PERMEASE PROTEIN CYSW"/>
    <property type="match status" value="1"/>
</dbReference>
<dbReference type="InterPro" id="IPR035906">
    <property type="entry name" value="MetI-like_sf"/>
</dbReference>
<keyword evidence="12" id="KW-1185">Reference proteome</keyword>
<reference evidence="12" key="1">
    <citation type="submission" date="2021-11" db="EMBL/GenBank/DDBJ databases">
        <title>Cultivation dependent microbiological survey of springs from the worlds oldest radium mine currently devoted to the extraction of radon-saturated water.</title>
        <authorList>
            <person name="Kapinusova G."/>
            <person name="Smrhova T."/>
            <person name="Strejcek M."/>
            <person name="Suman J."/>
            <person name="Jani K."/>
            <person name="Pajer P."/>
            <person name="Uhlik O."/>
        </authorList>
    </citation>
    <scope>NUCLEOTIDE SEQUENCE [LARGE SCALE GENOMIC DNA]</scope>
    <source>
        <strain evidence="12">J379</strain>
    </source>
</reference>
<accession>A0ABY5PCP1</accession>
<sequence>MHVDASGRHSQPVGDSRAARLTLRAIALGYLALLLALPVGMVFYNTFADGFAAAWESVTTPEAQHAFWLTIVMVAIAVPLNTLFGITAALALVRGNWRGKTIVGAIIDIPFAVSPVVVGLALILVYGRQGWFGEWLTDHGVQVIFSIPGMVMATIFVSLPFVVREVVPVLREIGVEQEQAAQTLGASPSQIFWRITLPAIRWGVAYGVILTTARALGEYGAVAVVSGKIVGETQTLTLHVEEQYQQFDLTGAYAASVVLALIALFVILSMNLLDRRKESS</sequence>
<comment type="subunit">
    <text evidence="2">The complex is composed of two ATP-binding proteins (CysA), two transmembrane proteins (CysT and CysW) and a solute-binding protein (CysP).</text>
</comment>
<evidence type="ECO:0000313" key="12">
    <source>
        <dbReference type="Proteomes" id="UP001058860"/>
    </source>
</evidence>
<evidence type="ECO:0000256" key="5">
    <source>
        <dbReference type="ARBA" id="ARBA00022989"/>
    </source>
</evidence>
<dbReference type="NCBIfam" id="TIGR00969">
    <property type="entry name" value="3a0106s02"/>
    <property type="match status" value="1"/>
</dbReference>
<dbReference type="InterPro" id="IPR000515">
    <property type="entry name" value="MetI-like"/>
</dbReference>
<dbReference type="InterPro" id="IPR005667">
    <property type="entry name" value="Sulph_transpt2"/>
</dbReference>
<gene>
    <name evidence="11" type="primary">cysW</name>
    <name evidence="11" type="ORF">LRS13_16080</name>
</gene>
<dbReference type="InterPro" id="IPR011866">
    <property type="entry name" value="CysW_permease"/>
</dbReference>
<evidence type="ECO:0000256" key="6">
    <source>
        <dbReference type="ARBA" id="ARBA00023032"/>
    </source>
</evidence>
<dbReference type="Gene3D" id="1.10.3720.10">
    <property type="entry name" value="MetI-like"/>
    <property type="match status" value="1"/>
</dbReference>
<dbReference type="SUPFAM" id="SSF161098">
    <property type="entry name" value="MetI-like"/>
    <property type="match status" value="1"/>
</dbReference>
<feature type="transmembrane region" description="Helical" evidence="9">
    <location>
        <begin position="139"/>
        <end position="163"/>
    </location>
</feature>
<keyword evidence="4 9" id="KW-0812">Transmembrane</keyword>
<dbReference type="Proteomes" id="UP001058860">
    <property type="component" value="Chromosome"/>
</dbReference>
<keyword evidence="5 9" id="KW-1133">Transmembrane helix</keyword>
<feature type="transmembrane region" description="Helical" evidence="9">
    <location>
        <begin position="252"/>
        <end position="273"/>
    </location>
</feature>
<dbReference type="EMBL" id="CP088295">
    <property type="protein sequence ID" value="UUY02225.1"/>
    <property type="molecule type" value="Genomic_DNA"/>
</dbReference>
<comment type="function">
    <text evidence="8">Part of the ABC transporter complex CysAWTP (TC 3.A.1.6.1) involved in sulfate/thiosulfate import. Probably responsible for the translocation of the substrate across the membrane.</text>
</comment>
<feature type="transmembrane region" description="Helical" evidence="9">
    <location>
        <begin position="105"/>
        <end position="127"/>
    </location>
</feature>
<evidence type="ECO:0000256" key="8">
    <source>
        <dbReference type="ARBA" id="ARBA00025323"/>
    </source>
</evidence>
<keyword evidence="3" id="KW-0813">Transport</keyword>
<evidence type="ECO:0000256" key="7">
    <source>
        <dbReference type="ARBA" id="ARBA00023136"/>
    </source>
</evidence>
<keyword evidence="7 9" id="KW-0472">Membrane</keyword>
<evidence type="ECO:0000256" key="4">
    <source>
        <dbReference type="ARBA" id="ARBA00022692"/>
    </source>
</evidence>
<dbReference type="PROSITE" id="PS50928">
    <property type="entry name" value="ABC_TM1"/>
    <property type="match status" value="1"/>
</dbReference>
<dbReference type="Pfam" id="PF00528">
    <property type="entry name" value="BPD_transp_1"/>
    <property type="match status" value="1"/>
</dbReference>
<dbReference type="CDD" id="cd06261">
    <property type="entry name" value="TM_PBP2"/>
    <property type="match status" value="1"/>
</dbReference>
<evidence type="ECO:0000256" key="2">
    <source>
        <dbReference type="ARBA" id="ARBA00011779"/>
    </source>
</evidence>
<proteinExistence type="predicted"/>
<dbReference type="RefSeq" id="WP_353862758.1">
    <property type="nucleotide sequence ID" value="NZ_CP088295.1"/>
</dbReference>
<protein>
    <submittedName>
        <fullName evidence="11">Sulfate ABC transporter permease subunit CysW</fullName>
    </submittedName>
</protein>
<evidence type="ECO:0000256" key="1">
    <source>
        <dbReference type="ARBA" id="ARBA00004141"/>
    </source>
</evidence>
<feature type="transmembrane region" description="Helical" evidence="9">
    <location>
        <begin position="67"/>
        <end position="93"/>
    </location>
</feature>
<evidence type="ECO:0000256" key="9">
    <source>
        <dbReference type="SAM" id="Phobius"/>
    </source>
</evidence>
<evidence type="ECO:0000313" key="11">
    <source>
        <dbReference type="EMBL" id="UUY02225.1"/>
    </source>
</evidence>
<feature type="transmembrane region" description="Helical" evidence="9">
    <location>
        <begin position="21"/>
        <end position="47"/>
    </location>
</feature>
<evidence type="ECO:0000256" key="3">
    <source>
        <dbReference type="ARBA" id="ARBA00022448"/>
    </source>
</evidence>
<dbReference type="NCBIfam" id="TIGR02140">
    <property type="entry name" value="permease_CysW"/>
    <property type="match status" value="1"/>
</dbReference>
<evidence type="ECO:0000259" key="10">
    <source>
        <dbReference type="PROSITE" id="PS50928"/>
    </source>
</evidence>
<comment type="subcellular location">
    <subcellularLocation>
        <location evidence="1">Membrane</location>
        <topology evidence="1">Multi-pass membrane protein</topology>
    </subcellularLocation>
</comment>
<name>A0ABY5PCP1_9ACTN</name>
<feature type="transmembrane region" description="Helical" evidence="9">
    <location>
        <begin position="199"/>
        <end position="217"/>
    </location>
</feature>